<dbReference type="EMBL" id="BMVO01000060">
    <property type="protein sequence ID" value="GHB33859.1"/>
    <property type="molecule type" value="Genomic_DNA"/>
</dbReference>
<protein>
    <submittedName>
        <fullName evidence="1">Uncharacterized protein</fullName>
    </submittedName>
</protein>
<accession>A0ABQ3ED35</accession>
<gene>
    <name evidence="1" type="ORF">GCM10010346_66260</name>
</gene>
<dbReference type="RefSeq" id="WP_229843857.1">
    <property type="nucleotide sequence ID" value="NZ_BMVO01000060.1"/>
</dbReference>
<sequence length="67" mass="7209">MKLKLCTHRTEPRCDTDEGSFSQYAGPVTITGTHSEIFCSKVTAVMKSSKTATVALIDRVSSATPCN</sequence>
<comment type="caution">
    <text evidence="1">The sequence shown here is derived from an EMBL/GenBank/DDBJ whole genome shotgun (WGS) entry which is preliminary data.</text>
</comment>
<evidence type="ECO:0000313" key="2">
    <source>
        <dbReference type="Proteomes" id="UP000599437"/>
    </source>
</evidence>
<organism evidence="1 2">
    <name type="scientific">Streptomyces chryseus</name>
    <dbReference type="NCBI Taxonomy" id="68186"/>
    <lineage>
        <taxon>Bacteria</taxon>
        <taxon>Bacillati</taxon>
        <taxon>Actinomycetota</taxon>
        <taxon>Actinomycetes</taxon>
        <taxon>Kitasatosporales</taxon>
        <taxon>Streptomycetaceae</taxon>
        <taxon>Streptomyces</taxon>
    </lineage>
</organism>
<evidence type="ECO:0000313" key="1">
    <source>
        <dbReference type="EMBL" id="GHB33859.1"/>
    </source>
</evidence>
<keyword evidence="2" id="KW-1185">Reference proteome</keyword>
<reference evidence="2" key="1">
    <citation type="journal article" date="2019" name="Int. J. Syst. Evol. Microbiol.">
        <title>The Global Catalogue of Microorganisms (GCM) 10K type strain sequencing project: providing services to taxonomists for standard genome sequencing and annotation.</title>
        <authorList>
            <consortium name="The Broad Institute Genomics Platform"/>
            <consortium name="The Broad Institute Genome Sequencing Center for Infectious Disease"/>
            <person name="Wu L."/>
            <person name="Ma J."/>
        </authorList>
    </citation>
    <scope>NUCLEOTIDE SEQUENCE [LARGE SCALE GENOMIC DNA]</scope>
    <source>
        <strain evidence="2">JCM 4737</strain>
    </source>
</reference>
<dbReference type="Proteomes" id="UP000599437">
    <property type="component" value="Unassembled WGS sequence"/>
</dbReference>
<proteinExistence type="predicted"/>
<name>A0ABQ3ED35_9ACTN</name>